<reference evidence="1 2" key="1">
    <citation type="journal article" date="2016" name="Proc. Natl. Acad. Sci. U.S.A.">
        <title>Lipid metabolic changes in an early divergent fungus govern the establishment of a mutualistic symbiosis with endobacteria.</title>
        <authorList>
            <person name="Lastovetsky O.A."/>
            <person name="Gaspar M.L."/>
            <person name="Mondo S.J."/>
            <person name="LaButti K.M."/>
            <person name="Sandor L."/>
            <person name="Grigoriev I.V."/>
            <person name="Henry S.A."/>
            <person name="Pawlowska T.E."/>
        </authorList>
    </citation>
    <scope>NUCLEOTIDE SEQUENCE [LARGE SCALE GENOMIC DNA]</scope>
    <source>
        <strain evidence="1 2">ATCC 11559</strain>
    </source>
</reference>
<dbReference type="AlphaFoldDB" id="A0A1X0RNB7"/>
<dbReference type="Proteomes" id="UP000242381">
    <property type="component" value="Unassembled WGS sequence"/>
</dbReference>
<accession>A0A1X0RNB7</accession>
<name>A0A1X0RNB7_RHIZD</name>
<dbReference type="VEuPathDB" id="FungiDB:BCV72DRAFT_265120"/>
<dbReference type="EMBL" id="KV921528">
    <property type="protein sequence ID" value="ORE13535.1"/>
    <property type="molecule type" value="Genomic_DNA"/>
</dbReference>
<organism evidence="1 2">
    <name type="scientific">Rhizopus microsporus</name>
    <dbReference type="NCBI Taxonomy" id="58291"/>
    <lineage>
        <taxon>Eukaryota</taxon>
        <taxon>Fungi</taxon>
        <taxon>Fungi incertae sedis</taxon>
        <taxon>Mucoromycota</taxon>
        <taxon>Mucoromycotina</taxon>
        <taxon>Mucoromycetes</taxon>
        <taxon>Mucorales</taxon>
        <taxon>Mucorineae</taxon>
        <taxon>Rhizopodaceae</taxon>
        <taxon>Rhizopus</taxon>
    </lineage>
</organism>
<dbReference type="OMA" id="ESHAYHI"/>
<proteinExistence type="predicted"/>
<evidence type="ECO:0000313" key="1">
    <source>
        <dbReference type="EMBL" id="ORE13535.1"/>
    </source>
</evidence>
<protein>
    <submittedName>
        <fullName evidence="1">Uncharacterized protein</fullName>
    </submittedName>
</protein>
<gene>
    <name evidence="1" type="ORF">BCV71DRAFT_239178</name>
</gene>
<sequence length="315" mass="35109">MLTQKLPVDRIENTIMEQELITRFVEPVLAPLFEDTANDIFLEPATAGDIPDVSTSTVQSVSNDDSISQSAYFSPDTLSNEGRYMINDFGVSQAFYQFQISISTATSNLYMESHAYHILSENISRLQNHVCREFGFAQYGEEFDIHLMLELKDIVKKVHFQQMTRLAAQVDLLQKANAASSLNLRIISSFAGLIAMLPKEENTSVIKEQELCTHYSDPALTPSFDDPDNDIFFRWTGTMSDDSQAVPKRSISLEQPDVMVSWAEGAQIGKTIGFAEMKAAANGDNNYLITKDLIRLSGFSKSAIDQRNVSACLST</sequence>
<evidence type="ECO:0000313" key="2">
    <source>
        <dbReference type="Proteomes" id="UP000242381"/>
    </source>
</evidence>